<dbReference type="AlphaFoldDB" id="A0A1J5S228"/>
<name>A0A1J5S228_9ZZZZ</name>
<sequence length="76" mass="8478">MDKTTDTAALRIVHQDKLKELQAQQANLKKLQDELNRINAKIEKHEELSAEDTKFMGNLGWITALSVTIASIASSL</sequence>
<feature type="coiled-coil region" evidence="1">
    <location>
        <begin position="11"/>
        <end position="51"/>
    </location>
</feature>
<gene>
    <name evidence="2" type="ORF">GALL_157400</name>
</gene>
<proteinExistence type="predicted"/>
<reference evidence="2" key="1">
    <citation type="submission" date="2016-10" db="EMBL/GenBank/DDBJ databases">
        <title>Sequence of Gallionella enrichment culture.</title>
        <authorList>
            <person name="Poehlein A."/>
            <person name="Muehling M."/>
            <person name="Daniel R."/>
        </authorList>
    </citation>
    <scope>NUCLEOTIDE SEQUENCE</scope>
</reference>
<dbReference type="EMBL" id="MLJW01000077">
    <property type="protein sequence ID" value="OIR02122.1"/>
    <property type="molecule type" value="Genomic_DNA"/>
</dbReference>
<protein>
    <submittedName>
        <fullName evidence="2">Uncharacterized protein</fullName>
    </submittedName>
</protein>
<evidence type="ECO:0000313" key="2">
    <source>
        <dbReference type="EMBL" id="OIR02122.1"/>
    </source>
</evidence>
<accession>A0A1J5S228</accession>
<comment type="caution">
    <text evidence="2">The sequence shown here is derived from an EMBL/GenBank/DDBJ whole genome shotgun (WGS) entry which is preliminary data.</text>
</comment>
<evidence type="ECO:0000256" key="1">
    <source>
        <dbReference type="SAM" id="Coils"/>
    </source>
</evidence>
<organism evidence="2">
    <name type="scientific">mine drainage metagenome</name>
    <dbReference type="NCBI Taxonomy" id="410659"/>
    <lineage>
        <taxon>unclassified sequences</taxon>
        <taxon>metagenomes</taxon>
        <taxon>ecological metagenomes</taxon>
    </lineage>
</organism>
<keyword evidence="1" id="KW-0175">Coiled coil</keyword>